<keyword evidence="1" id="KW-1133">Transmembrane helix</keyword>
<evidence type="ECO:0000313" key="3">
    <source>
        <dbReference type="Proteomes" id="UP001430953"/>
    </source>
</evidence>
<organism evidence="2 3">
    <name type="scientific">Cardiocondyla obscurior</name>
    <dbReference type="NCBI Taxonomy" id="286306"/>
    <lineage>
        <taxon>Eukaryota</taxon>
        <taxon>Metazoa</taxon>
        <taxon>Ecdysozoa</taxon>
        <taxon>Arthropoda</taxon>
        <taxon>Hexapoda</taxon>
        <taxon>Insecta</taxon>
        <taxon>Pterygota</taxon>
        <taxon>Neoptera</taxon>
        <taxon>Endopterygota</taxon>
        <taxon>Hymenoptera</taxon>
        <taxon>Apocrita</taxon>
        <taxon>Aculeata</taxon>
        <taxon>Formicoidea</taxon>
        <taxon>Formicidae</taxon>
        <taxon>Myrmicinae</taxon>
        <taxon>Cardiocondyla</taxon>
    </lineage>
</organism>
<keyword evidence="1" id="KW-0812">Transmembrane</keyword>
<protein>
    <submittedName>
        <fullName evidence="2">Uncharacterized protein</fullName>
    </submittedName>
</protein>
<evidence type="ECO:0000313" key="2">
    <source>
        <dbReference type="EMBL" id="KAL0117744.1"/>
    </source>
</evidence>
<feature type="transmembrane region" description="Helical" evidence="1">
    <location>
        <begin position="388"/>
        <end position="410"/>
    </location>
</feature>
<accession>A0AAW2FP86</accession>
<keyword evidence="3" id="KW-1185">Reference proteome</keyword>
<dbReference type="AlphaFoldDB" id="A0AAW2FP86"/>
<sequence length="540" mass="61196">MNICSLSFLLAAGCIFSKRIIEVKAFEHGQKTGSVLFERSNYGKQCWTSEEHTLLSSRRTFQDILPDVNIIDPQNDQYIEHLMDYFHICFESVRQLSVGKTKHLMLKALADTLGGYLQAYILPITKRSYYAGNIKYRNAKMLFELFDELKIFLRTNGAGWAKPSQDFTNIRIPPIVITPPKTSVACNGLITYSTSSERDNSDHQIFTFKKKKRSAMKRRRSRRVFDDYDNDAKTNEVVIPIPFLDNEAEPNSIALPFKTDSLQSLYSEKSAFVLVKYYIASVKCITSRSSTKTQLRKFNKDFYAWLQQSVRRHLDDEKWYPAFGGVLRVLATLRESDIGGDIKSKMSGTYQVMPKMDSEHATQVESASSLYKGKGESDIRTALGPTELVIIALVSVLMLWLLVGLSLVCYKFLTKPSEGCSPCESKATPFALLYKNADYCQQDTCPSKALPKGVVEKLKEWWRDRFGRCPGGCQEHANKERCLAAMSYSSRDVSDSSRIYPRKKYSKSTSAPQLGITRSRTVFKHSVCYSSEGSTTSPTV</sequence>
<evidence type="ECO:0000256" key="1">
    <source>
        <dbReference type="SAM" id="Phobius"/>
    </source>
</evidence>
<gene>
    <name evidence="2" type="ORF">PUN28_008858</name>
</gene>
<dbReference type="Proteomes" id="UP001430953">
    <property type="component" value="Unassembled WGS sequence"/>
</dbReference>
<name>A0AAW2FP86_9HYME</name>
<reference evidence="2 3" key="1">
    <citation type="submission" date="2023-03" db="EMBL/GenBank/DDBJ databases">
        <title>High recombination rates correlate with genetic variation in Cardiocondyla obscurior ants.</title>
        <authorList>
            <person name="Errbii M."/>
        </authorList>
    </citation>
    <scope>NUCLEOTIDE SEQUENCE [LARGE SCALE GENOMIC DNA]</scope>
    <source>
        <strain evidence="2">Alpha-2009</strain>
        <tissue evidence="2">Whole body</tissue>
    </source>
</reference>
<comment type="caution">
    <text evidence="2">The sequence shown here is derived from an EMBL/GenBank/DDBJ whole genome shotgun (WGS) entry which is preliminary data.</text>
</comment>
<dbReference type="EMBL" id="JADYXP020000008">
    <property type="protein sequence ID" value="KAL0117744.1"/>
    <property type="molecule type" value="Genomic_DNA"/>
</dbReference>
<keyword evidence="1" id="KW-0472">Membrane</keyword>
<proteinExistence type="predicted"/>